<accession>A0ACB6RYX2</accession>
<keyword evidence="2" id="KW-1185">Reference proteome</keyword>
<protein>
    <submittedName>
        <fullName evidence="1">Uncharacterized protein</fullName>
    </submittedName>
</protein>
<evidence type="ECO:0000313" key="1">
    <source>
        <dbReference type="EMBL" id="KAF2626348.1"/>
    </source>
</evidence>
<evidence type="ECO:0000313" key="2">
    <source>
        <dbReference type="Proteomes" id="UP000799754"/>
    </source>
</evidence>
<name>A0ACB6RYX2_9PLEO</name>
<organism evidence="1 2">
    <name type="scientific">Macroventuria anomochaeta</name>
    <dbReference type="NCBI Taxonomy" id="301207"/>
    <lineage>
        <taxon>Eukaryota</taxon>
        <taxon>Fungi</taxon>
        <taxon>Dikarya</taxon>
        <taxon>Ascomycota</taxon>
        <taxon>Pezizomycotina</taxon>
        <taxon>Dothideomycetes</taxon>
        <taxon>Pleosporomycetidae</taxon>
        <taxon>Pleosporales</taxon>
        <taxon>Pleosporineae</taxon>
        <taxon>Didymellaceae</taxon>
        <taxon>Macroventuria</taxon>
    </lineage>
</organism>
<reference evidence="1" key="1">
    <citation type="journal article" date="2020" name="Stud. Mycol.">
        <title>101 Dothideomycetes genomes: a test case for predicting lifestyles and emergence of pathogens.</title>
        <authorList>
            <person name="Haridas S."/>
            <person name="Albert R."/>
            <person name="Binder M."/>
            <person name="Bloem J."/>
            <person name="Labutti K."/>
            <person name="Salamov A."/>
            <person name="Andreopoulos B."/>
            <person name="Baker S."/>
            <person name="Barry K."/>
            <person name="Bills G."/>
            <person name="Bluhm B."/>
            <person name="Cannon C."/>
            <person name="Castanera R."/>
            <person name="Culley D."/>
            <person name="Daum C."/>
            <person name="Ezra D."/>
            <person name="Gonzalez J."/>
            <person name="Henrissat B."/>
            <person name="Kuo A."/>
            <person name="Liang C."/>
            <person name="Lipzen A."/>
            <person name="Lutzoni F."/>
            <person name="Magnuson J."/>
            <person name="Mondo S."/>
            <person name="Nolan M."/>
            <person name="Ohm R."/>
            <person name="Pangilinan J."/>
            <person name="Park H.-J."/>
            <person name="Ramirez L."/>
            <person name="Alfaro M."/>
            <person name="Sun H."/>
            <person name="Tritt A."/>
            <person name="Yoshinaga Y."/>
            <person name="Zwiers L.-H."/>
            <person name="Turgeon B."/>
            <person name="Goodwin S."/>
            <person name="Spatafora J."/>
            <person name="Crous P."/>
            <person name="Grigoriev I."/>
        </authorList>
    </citation>
    <scope>NUCLEOTIDE SEQUENCE</scope>
    <source>
        <strain evidence="1">CBS 525.71</strain>
    </source>
</reference>
<dbReference type="Proteomes" id="UP000799754">
    <property type="component" value="Unassembled WGS sequence"/>
</dbReference>
<gene>
    <name evidence="1" type="ORF">BU25DRAFT_471994</name>
</gene>
<comment type="caution">
    <text evidence="1">The sequence shown here is derived from an EMBL/GenBank/DDBJ whole genome shotgun (WGS) entry which is preliminary data.</text>
</comment>
<sequence length="140" mass="16159">MSPVRKRFSYPFEDCVHRGEFKAEFHYDFYFVLWIERDEGVARRKALGTVIVARFLESCLVLPTFCSYIEKNSRQNRFQLFGNPYNVLREDGKPGSLGPCVKPDGVGDSEEHRASPHSPKTPVHARHSNFRYSGVNYIAE</sequence>
<proteinExistence type="predicted"/>
<dbReference type="EMBL" id="MU006721">
    <property type="protein sequence ID" value="KAF2626348.1"/>
    <property type="molecule type" value="Genomic_DNA"/>
</dbReference>